<dbReference type="InterPro" id="IPR027417">
    <property type="entry name" value="P-loop_NTPase"/>
</dbReference>
<reference evidence="1" key="1">
    <citation type="journal article" date="2014" name="Front. Microbiol.">
        <title>High frequency of phylogenetically diverse reductive dehalogenase-homologous genes in deep subseafloor sedimentary metagenomes.</title>
        <authorList>
            <person name="Kawai M."/>
            <person name="Futagami T."/>
            <person name="Toyoda A."/>
            <person name="Takaki Y."/>
            <person name="Nishi S."/>
            <person name="Hori S."/>
            <person name="Arai W."/>
            <person name="Tsubouchi T."/>
            <person name="Morono Y."/>
            <person name="Uchiyama I."/>
            <person name="Ito T."/>
            <person name="Fujiyama A."/>
            <person name="Inagaki F."/>
            <person name="Takami H."/>
        </authorList>
    </citation>
    <scope>NUCLEOTIDE SEQUENCE</scope>
    <source>
        <strain evidence="1">Expedition CK06-06</strain>
    </source>
</reference>
<dbReference type="SUPFAM" id="SSF52540">
    <property type="entry name" value="P-loop containing nucleoside triphosphate hydrolases"/>
    <property type="match status" value="1"/>
</dbReference>
<comment type="caution">
    <text evidence="1">The sequence shown here is derived from an EMBL/GenBank/DDBJ whole genome shotgun (WGS) entry which is preliminary data.</text>
</comment>
<evidence type="ECO:0000313" key="1">
    <source>
        <dbReference type="EMBL" id="GAI98519.1"/>
    </source>
</evidence>
<feature type="non-terminal residue" evidence="1">
    <location>
        <position position="172"/>
    </location>
</feature>
<dbReference type="AlphaFoldDB" id="X1V1N4"/>
<gene>
    <name evidence="1" type="ORF">S12H4_39220</name>
</gene>
<sequence>MQLDLTQLLHLIEEMPVYHQLIDELNQQKGTTKIAVLNAAKPYLIAALYQNLKLPMLVVTAQPENSKKLYEQIFTWCNSSQIKLFPEPDALPYQHIASDTSTELERLQVLSVLANSAPPSSAPLIVASAPAFMQKTTLYSDFTSTCHTIKLGMDVEPFKLLSRWEAMGYRIE</sequence>
<dbReference type="Gene3D" id="3.40.50.11180">
    <property type="match status" value="1"/>
</dbReference>
<proteinExistence type="predicted"/>
<organism evidence="1">
    <name type="scientific">marine sediment metagenome</name>
    <dbReference type="NCBI Taxonomy" id="412755"/>
    <lineage>
        <taxon>unclassified sequences</taxon>
        <taxon>metagenomes</taxon>
        <taxon>ecological metagenomes</taxon>
    </lineage>
</organism>
<accession>X1V1N4</accession>
<protein>
    <recommendedName>
        <fullName evidence="2">Transcription-repair coupling factor</fullName>
    </recommendedName>
</protein>
<name>X1V1N4_9ZZZZ</name>
<evidence type="ECO:0008006" key="2">
    <source>
        <dbReference type="Google" id="ProtNLM"/>
    </source>
</evidence>
<dbReference type="EMBL" id="BARW01023682">
    <property type="protein sequence ID" value="GAI98519.1"/>
    <property type="molecule type" value="Genomic_DNA"/>
</dbReference>